<keyword evidence="3 14" id="KW-0812">Transmembrane</keyword>
<evidence type="ECO:0000259" key="16">
    <source>
        <dbReference type="PROSITE" id="PS50262"/>
    </source>
</evidence>
<dbReference type="InterPro" id="IPR000276">
    <property type="entry name" value="GPCR_Rhodpsn"/>
</dbReference>
<dbReference type="PROSITE" id="PS00237">
    <property type="entry name" value="G_PROTEIN_RECEP_F1_1"/>
    <property type="match status" value="1"/>
</dbReference>
<dbReference type="OrthoDB" id="9445642at2759"/>
<dbReference type="SUPFAM" id="SSF81321">
    <property type="entry name" value="Family A G protein-coupled receptor-like"/>
    <property type="match status" value="1"/>
</dbReference>
<evidence type="ECO:0000256" key="9">
    <source>
        <dbReference type="ARBA" id="ARBA00023170"/>
    </source>
</evidence>
<reference evidence="18" key="1">
    <citation type="submission" date="2025-08" db="UniProtKB">
        <authorList>
            <consortium name="RefSeq"/>
        </authorList>
    </citation>
    <scope>IDENTIFICATION</scope>
    <source>
        <tissue evidence="18">Brain</tissue>
    </source>
</reference>
<dbReference type="FunFam" id="1.20.1070.10:FF:000061">
    <property type="entry name" value="Adenosine receptor A2"/>
    <property type="match status" value="1"/>
</dbReference>
<feature type="region of interest" description="Disordered" evidence="15">
    <location>
        <begin position="552"/>
        <end position="572"/>
    </location>
</feature>
<keyword evidence="4" id="KW-0832">Ubl conjugation</keyword>
<dbReference type="GO" id="GO:0007189">
    <property type="term" value="P:adenylate cyclase-activating G protein-coupled receptor signaling pathway"/>
    <property type="evidence" value="ECO:0007669"/>
    <property type="project" value="TreeGrafter"/>
</dbReference>
<dbReference type="Pfam" id="PF00001">
    <property type="entry name" value="7tm_1"/>
    <property type="match status" value="1"/>
</dbReference>
<keyword evidence="5 14" id="KW-1133">Transmembrane helix</keyword>
<dbReference type="InterPro" id="IPR017452">
    <property type="entry name" value="GPCR_Rhodpsn_7TM"/>
</dbReference>
<dbReference type="CTD" id="135"/>
<keyword evidence="11 14" id="KW-0807">Transducer</keyword>
<name>A0A8U0MHP7_MUSPF</name>
<keyword evidence="9 14" id="KW-0675">Receptor</keyword>
<sequence>MWRGPARRGLVLLRASPRFSSQILQSPGGTQDLGFPERRGGAGTVQVSKPPAGGAHERRGWSLSPSRRGDSGSRRASCRCLWDCEAELSQDAARASAKGLVSGDLELAVKKPLGVFPSQAGTLLAPVKKGLRGLGRASCAAAMDREPAWPAPLLTLPVRGHATMGFWVYITVELAIAVLAILGNVLVCWAVWLNSNLQNVTNYFVVSLAAADIAVGVLAIPFAITISTGFCAACHSCLFFACFVLVLTQSSIFSLLAIAIDRYIAIRIPLRYNGLVTGTRAKGIIAVCWVLSFAIGLTPMLGWNNCGQPKAGQNQSEVCGEGQVTCLFEDVVPMNYMVYYNFFACVLVPLLLMLGVYLRIFLAARRQLKQMESQPLPGERARSTLQKEVHAAKSLAIIVGLFALCWLPLHIINCFTFFCPECSHAPPELMYLTIILSHTNSVVNPFIYAYRIREFRQTFRKIIRSHILRRREPFKAGGPSARALAAHGGDGEQISLRLNGHPPGVWANGSAPQPERRPNGYTLGLVSGGSAHEAHGDMGLPDVELLSHELKGACPESPGLEGPLAQDGAGVS</sequence>
<dbReference type="PROSITE" id="PS50262">
    <property type="entry name" value="G_PROTEIN_RECEP_F1_2"/>
    <property type="match status" value="1"/>
</dbReference>
<dbReference type="AlphaFoldDB" id="A0A8U0MHP7"/>
<keyword evidence="17" id="KW-1185">Reference proteome</keyword>
<dbReference type="InterPro" id="IPR001634">
    <property type="entry name" value="Adenosn_rcpt"/>
</dbReference>
<dbReference type="GO" id="GO:0005886">
    <property type="term" value="C:plasma membrane"/>
    <property type="evidence" value="ECO:0007669"/>
    <property type="project" value="UniProtKB-SubCell"/>
</dbReference>
<dbReference type="PANTHER" id="PTHR24246:SF47">
    <property type="entry name" value="ADENOSINE RECEPTOR A2A"/>
    <property type="match status" value="1"/>
</dbReference>
<dbReference type="PANTHER" id="PTHR24246">
    <property type="entry name" value="OLFACTORY RECEPTOR AND ADENOSINE RECEPTOR"/>
    <property type="match status" value="1"/>
</dbReference>
<keyword evidence="8 14" id="KW-1015">Disulfide bond</keyword>
<feature type="region of interest" description="Disordered" evidence="15">
    <location>
        <begin position="22"/>
        <end position="74"/>
    </location>
</feature>
<feature type="transmembrane region" description="Helical" evidence="14">
    <location>
        <begin position="238"/>
        <end position="260"/>
    </location>
</feature>
<dbReference type="PRINTS" id="PR00237">
    <property type="entry name" value="GPCRRHODOPSN"/>
</dbReference>
<keyword evidence="2 14" id="KW-1003">Cell membrane</keyword>
<proteinExistence type="inferred from homology"/>
<dbReference type="PRINTS" id="PR00553">
    <property type="entry name" value="ADENOSINA2AR"/>
</dbReference>
<dbReference type="GO" id="GO:0001609">
    <property type="term" value="F:G protein-coupled adenosine receptor activity"/>
    <property type="evidence" value="ECO:0007669"/>
    <property type="project" value="UniProtKB-UniRule"/>
</dbReference>
<dbReference type="RefSeq" id="XP_004742510.2">
    <property type="nucleotide sequence ID" value="XM_004742453.3"/>
</dbReference>
<protein>
    <recommendedName>
        <fullName evidence="14">Adenosine receptor A2</fullName>
    </recommendedName>
</protein>
<gene>
    <name evidence="18" type="primary">ADORA2A</name>
</gene>
<comment type="similarity">
    <text evidence="14">Belongs to the G-protein coupled receptor 1 family.</text>
</comment>
<feature type="transmembrane region" description="Helical" evidence="14">
    <location>
        <begin position="395"/>
        <end position="418"/>
    </location>
</feature>
<dbReference type="Proteomes" id="UP000000715">
    <property type="component" value="Unplaced"/>
</dbReference>
<evidence type="ECO:0000256" key="8">
    <source>
        <dbReference type="ARBA" id="ARBA00023157"/>
    </source>
</evidence>
<evidence type="ECO:0000256" key="11">
    <source>
        <dbReference type="ARBA" id="ARBA00023224"/>
    </source>
</evidence>
<feature type="transmembrane region" description="Helical" evidence="14">
    <location>
        <begin position="204"/>
        <end position="226"/>
    </location>
</feature>
<feature type="transmembrane region" description="Helical" evidence="14">
    <location>
        <begin position="166"/>
        <end position="192"/>
    </location>
</feature>
<dbReference type="PRINTS" id="PR00424">
    <property type="entry name" value="ADENOSINER"/>
</dbReference>
<dbReference type="Gene3D" id="1.20.1070.10">
    <property type="entry name" value="Rhodopsin 7-helix transmembrane proteins"/>
    <property type="match status" value="1"/>
</dbReference>
<organism evidence="17 18">
    <name type="scientific">Mustela putorius furo</name>
    <name type="common">European domestic ferret</name>
    <name type="synonym">Mustela furo</name>
    <dbReference type="NCBI Taxonomy" id="9669"/>
    <lineage>
        <taxon>Eukaryota</taxon>
        <taxon>Metazoa</taxon>
        <taxon>Chordata</taxon>
        <taxon>Craniata</taxon>
        <taxon>Vertebrata</taxon>
        <taxon>Euteleostomi</taxon>
        <taxon>Mammalia</taxon>
        <taxon>Eutheria</taxon>
        <taxon>Laurasiatheria</taxon>
        <taxon>Carnivora</taxon>
        <taxon>Caniformia</taxon>
        <taxon>Musteloidea</taxon>
        <taxon>Mustelidae</taxon>
        <taxon>Mustelinae</taxon>
        <taxon>Mustela</taxon>
    </lineage>
</organism>
<comment type="function">
    <text evidence="12 14">Receptor for adenosine. The activity of this receptor is mediated by G proteins which activate adenylyl cyclase.</text>
</comment>
<evidence type="ECO:0000256" key="13">
    <source>
        <dbReference type="ARBA" id="ARBA00047107"/>
    </source>
</evidence>
<dbReference type="InterPro" id="IPR001513">
    <property type="entry name" value="Adeno_A2A_rcpt"/>
</dbReference>
<feature type="transmembrane region" description="Helical" evidence="14">
    <location>
        <begin position="338"/>
        <end position="362"/>
    </location>
</feature>
<dbReference type="SMART" id="SM01381">
    <property type="entry name" value="7TM_GPCR_Srsx"/>
    <property type="match status" value="1"/>
</dbReference>
<evidence type="ECO:0000313" key="17">
    <source>
        <dbReference type="Proteomes" id="UP000000715"/>
    </source>
</evidence>
<evidence type="ECO:0000256" key="7">
    <source>
        <dbReference type="ARBA" id="ARBA00023136"/>
    </source>
</evidence>
<evidence type="ECO:0000256" key="3">
    <source>
        <dbReference type="ARBA" id="ARBA00022692"/>
    </source>
</evidence>
<dbReference type="CDD" id="cd15068">
    <property type="entry name" value="7tmA_Adenosine_R_A2A"/>
    <property type="match status" value="1"/>
</dbReference>
<feature type="region of interest" description="Disordered" evidence="15">
    <location>
        <begin position="505"/>
        <end position="539"/>
    </location>
</feature>
<keyword evidence="6 14" id="KW-0297">G-protein coupled receptor</keyword>
<accession>A0A8U0MHP7</accession>
<evidence type="ECO:0000256" key="10">
    <source>
        <dbReference type="ARBA" id="ARBA00023180"/>
    </source>
</evidence>
<keyword evidence="7 14" id="KW-0472">Membrane</keyword>
<feature type="domain" description="G-protein coupled receptors family 1 profile" evidence="16">
    <location>
        <begin position="183"/>
        <end position="448"/>
    </location>
</feature>
<dbReference type="KEGG" id="mpuf:101678612"/>
<comment type="subunit">
    <text evidence="13">Interacts (via cytoplasmic C-terminal domain) with USP4; the interaction is direct. May interact with DRD4. Interacts with NECAB2. Interacts (via cytoplasmic C-terminal domain) with GAS2L2; interaction enhances receptor-mediated adenylyl cyclase activity.</text>
</comment>
<evidence type="ECO:0000256" key="15">
    <source>
        <dbReference type="SAM" id="MobiDB-lite"/>
    </source>
</evidence>
<evidence type="ECO:0000256" key="6">
    <source>
        <dbReference type="ARBA" id="ARBA00023040"/>
    </source>
</evidence>
<feature type="transmembrane region" description="Helical" evidence="14">
    <location>
        <begin position="281"/>
        <end position="301"/>
    </location>
</feature>
<evidence type="ECO:0000256" key="12">
    <source>
        <dbReference type="ARBA" id="ARBA00024642"/>
    </source>
</evidence>
<evidence type="ECO:0000256" key="4">
    <source>
        <dbReference type="ARBA" id="ARBA00022843"/>
    </source>
</evidence>
<evidence type="ECO:0000313" key="18">
    <source>
        <dbReference type="RefSeq" id="XP_004742510.2"/>
    </source>
</evidence>
<keyword evidence="10 14" id="KW-0325">Glycoprotein</keyword>
<evidence type="ECO:0000256" key="14">
    <source>
        <dbReference type="RuleBase" id="RU201114"/>
    </source>
</evidence>
<comment type="subcellular location">
    <subcellularLocation>
        <location evidence="1 14">Cell membrane</location>
        <topology evidence="1 14">Multi-pass membrane protein</topology>
    </subcellularLocation>
</comment>
<evidence type="ECO:0000256" key="1">
    <source>
        <dbReference type="ARBA" id="ARBA00004651"/>
    </source>
</evidence>
<evidence type="ECO:0000256" key="2">
    <source>
        <dbReference type="ARBA" id="ARBA00022475"/>
    </source>
</evidence>
<feature type="transmembrane region" description="Helical" evidence="14">
    <location>
        <begin position="430"/>
        <end position="450"/>
    </location>
</feature>
<dbReference type="GeneID" id="101678612"/>
<evidence type="ECO:0000256" key="5">
    <source>
        <dbReference type="ARBA" id="ARBA00022989"/>
    </source>
</evidence>